<sequence length="76" mass="8405">LASFDPDTAFRSQLIAVNSGIRNFIRQIDERGCTRTARINGIQQLRAAEKAAEGDISKAATTPPNSFLVILRRDFI</sequence>
<organism evidence="1">
    <name type="scientific">Anisakis simplex</name>
    <name type="common">Herring worm</name>
    <dbReference type="NCBI Taxonomy" id="6269"/>
    <lineage>
        <taxon>Eukaryota</taxon>
        <taxon>Metazoa</taxon>
        <taxon>Ecdysozoa</taxon>
        <taxon>Nematoda</taxon>
        <taxon>Chromadorea</taxon>
        <taxon>Rhabditida</taxon>
        <taxon>Spirurina</taxon>
        <taxon>Ascaridomorpha</taxon>
        <taxon>Ascaridoidea</taxon>
        <taxon>Anisakidae</taxon>
        <taxon>Anisakis</taxon>
        <taxon>Anisakis simplex complex</taxon>
    </lineage>
</organism>
<name>A0A0M3JJ16_ANISI</name>
<proteinExistence type="predicted"/>
<accession>A0A0M3JJ16</accession>
<reference evidence="1" key="1">
    <citation type="submission" date="2017-02" db="UniProtKB">
        <authorList>
            <consortium name="WormBaseParasite"/>
        </authorList>
    </citation>
    <scope>IDENTIFICATION</scope>
</reference>
<protein>
    <submittedName>
        <fullName evidence="1">Helitron_like_N domain-containing protein</fullName>
    </submittedName>
</protein>
<dbReference type="AlphaFoldDB" id="A0A0M3JJ16"/>
<dbReference type="WBParaSite" id="ASIM_0000763201-mRNA-1">
    <property type="protein sequence ID" value="ASIM_0000763201-mRNA-1"/>
    <property type="gene ID" value="ASIM_0000763201"/>
</dbReference>
<evidence type="ECO:0000313" key="1">
    <source>
        <dbReference type="WBParaSite" id="ASIM_0000763201-mRNA-1"/>
    </source>
</evidence>